<dbReference type="GO" id="GO:0005524">
    <property type="term" value="F:ATP binding"/>
    <property type="evidence" value="ECO:0007669"/>
    <property type="project" value="UniProtKB-KW"/>
</dbReference>
<dbReference type="InterPro" id="IPR010559">
    <property type="entry name" value="Sig_transdc_His_kin_internal"/>
</dbReference>
<reference evidence="15" key="1">
    <citation type="submission" date="2016-07" db="EMBL/GenBank/DDBJ databases">
        <authorList>
            <person name="Florea S."/>
            <person name="Webb J.S."/>
            <person name="Jaromczyk J."/>
            <person name="Schardl C.L."/>
        </authorList>
    </citation>
    <scope>NUCLEOTIDE SEQUENCE [LARGE SCALE GENOMIC DNA]</scope>
    <source>
        <strain evidence="15">CY1</strain>
    </source>
</reference>
<comment type="caution">
    <text evidence="14">The sequence shown here is derived from an EMBL/GenBank/DDBJ whole genome shotgun (WGS) entry which is preliminary data.</text>
</comment>
<dbReference type="PANTHER" id="PTHR34220">
    <property type="entry name" value="SENSOR HISTIDINE KINASE YPDA"/>
    <property type="match status" value="1"/>
</dbReference>
<keyword evidence="2" id="KW-1003">Cell membrane</keyword>
<dbReference type="RefSeq" id="WP_079417537.1">
    <property type="nucleotide sequence ID" value="NZ_MBTG01000034.1"/>
</dbReference>
<evidence type="ECO:0000313" key="15">
    <source>
        <dbReference type="Proteomes" id="UP000190626"/>
    </source>
</evidence>
<dbReference type="InterPro" id="IPR003660">
    <property type="entry name" value="HAMP_dom"/>
</dbReference>
<evidence type="ECO:0000256" key="1">
    <source>
        <dbReference type="ARBA" id="ARBA00004651"/>
    </source>
</evidence>
<dbReference type="InterPro" id="IPR036890">
    <property type="entry name" value="HATPase_C_sf"/>
</dbReference>
<evidence type="ECO:0000256" key="7">
    <source>
        <dbReference type="ARBA" id="ARBA00022777"/>
    </source>
</evidence>
<dbReference type="SUPFAM" id="SSF55874">
    <property type="entry name" value="ATPase domain of HSP90 chaperone/DNA topoisomerase II/histidine kinase"/>
    <property type="match status" value="1"/>
</dbReference>
<dbReference type="OrthoDB" id="9776552at2"/>
<keyword evidence="6" id="KW-0547">Nucleotide-binding</keyword>
<evidence type="ECO:0000256" key="4">
    <source>
        <dbReference type="ARBA" id="ARBA00022679"/>
    </source>
</evidence>
<keyword evidence="3" id="KW-0597">Phosphoprotein</keyword>
<dbReference type="GO" id="GO:0005886">
    <property type="term" value="C:plasma membrane"/>
    <property type="evidence" value="ECO:0007669"/>
    <property type="project" value="UniProtKB-SubCell"/>
</dbReference>
<dbReference type="PROSITE" id="PS50885">
    <property type="entry name" value="HAMP"/>
    <property type="match status" value="1"/>
</dbReference>
<accession>A0A1V4HBX0</accession>
<evidence type="ECO:0000256" key="10">
    <source>
        <dbReference type="ARBA" id="ARBA00023012"/>
    </source>
</evidence>
<evidence type="ECO:0000256" key="6">
    <source>
        <dbReference type="ARBA" id="ARBA00022741"/>
    </source>
</evidence>
<keyword evidence="11 12" id="KW-0472">Membrane</keyword>
<evidence type="ECO:0000313" key="14">
    <source>
        <dbReference type="EMBL" id="OPH50437.1"/>
    </source>
</evidence>
<evidence type="ECO:0000256" key="5">
    <source>
        <dbReference type="ARBA" id="ARBA00022692"/>
    </source>
</evidence>
<proteinExistence type="predicted"/>
<dbReference type="InterPro" id="IPR050640">
    <property type="entry name" value="Bact_2-comp_sensor_kinase"/>
</dbReference>
<comment type="subcellular location">
    <subcellularLocation>
        <location evidence="1">Cell membrane</location>
        <topology evidence="1">Multi-pass membrane protein</topology>
    </subcellularLocation>
</comment>
<dbReference type="Proteomes" id="UP000190626">
    <property type="component" value="Unassembled WGS sequence"/>
</dbReference>
<dbReference type="InterPro" id="IPR003594">
    <property type="entry name" value="HATPase_dom"/>
</dbReference>
<dbReference type="EMBL" id="MBTG01000034">
    <property type="protein sequence ID" value="OPH50437.1"/>
    <property type="molecule type" value="Genomic_DNA"/>
</dbReference>
<name>A0A1V4HBX0_9BACL</name>
<protein>
    <recommendedName>
        <fullName evidence="13">HAMP domain-containing protein</fullName>
    </recommendedName>
</protein>
<keyword evidence="10" id="KW-0902">Two-component regulatory system</keyword>
<dbReference type="SUPFAM" id="SSF158472">
    <property type="entry name" value="HAMP domain-like"/>
    <property type="match status" value="1"/>
</dbReference>
<evidence type="ECO:0000259" key="13">
    <source>
        <dbReference type="PROSITE" id="PS50885"/>
    </source>
</evidence>
<dbReference type="PANTHER" id="PTHR34220:SF11">
    <property type="entry name" value="SENSOR PROTEIN KINASE HPTS"/>
    <property type="match status" value="1"/>
</dbReference>
<keyword evidence="5 12" id="KW-0812">Transmembrane</keyword>
<dbReference type="CDD" id="cd06225">
    <property type="entry name" value="HAMP"/>
    <property type="match status" value="1"/>
</dbReference>
<evidence type="ECO:0000256" key="12">
    <source>
        <dbReference type="SAM" id="Phobius"/>
    </source>
</evidence>
<keyword evidence="4" id="KW-0808">Transferase</keyword>
<dbReference type="GO" id="GO:0000155">
    <property type="term" value="F:phosphorelay sensor kinase activity"/>
    <property type="evidence" value="ECO:0007669"/>
    <property type="project" value="InterPro"/>
</dbReference>
<organism evidence="14 15">
    <name type="scientific">Paenibacillus ferrarius</name>
    <dbReference type="NCBI Taxonomy" id="1469647"/>
    <lineage>
        <taxon>Bacteria</taxon>
        <taxon>Bacillati</taxon>
        <taxon>Bacillota</taxon>
        <taxon>Bacilli</taxon>
        <taxon>Bacillales</taxon>
        <taxon>Paenibacillaceae</taxon>
        <taxon>Paenibacillus</taxon>
    </lineage>
</organism>
<evidence type="ECO:0000256" key="2">
    <source>
        <dbReference type="ARBA" id="ARBA00022475"/>
    </source>
</evidence>
<evidence type="ECO:0000256" key="8">
    <source>
        <dbReference type="ARBA" id="ARBA00022840"/>
    </source>
</evidence>
<dbReference type="Pfam" id="PF02518">
    <property type="entry name" value="HATPase_c"/>
    <property type="match status" value="1"/>
</dbReference>
<keyword evidence="7" id="KW-0418">Kinase</keyword>
<dbReference type="Gene3D" id="6.10.340.10">
    <property type="match status" value="1"/>
</dbReference>
<evidence type="ECO:0000256" key="3">
    <source>
        <dbReference type="ARBA" id="ARBA00022553"/>
    </source>
</evidence>
<dbReference type="Pfam" id="PF00672">
    <property type="entry name" value="HAMP"/>
    <property type="match status" value="1"/>
</dbReference>
<gene>
    <name evidence="14" type="ORF">BC351_07200</name>
</gene>
<keyword evidence="15" id="KW-1185">Reference proteome</keyword>
<feature type="domain" description="HAMP" evidence="13">
    <location>
        <begin position="311"/>
        <end position="363"/>
    </location>
</feature>
<dbReference type="Gene3D" id="3.30.565.10">
    <property type="entry name" value="Histidine kinase-like ATPase, C-terminal domain"/>
    <property type="match status" value="1"/>
</dbReference>
<dbReference type="SMART" id="SM00304">
    <property type="entry name" value="HAMP"/>
    <property type="match status" value="1"/>
</dbReference>
<feature type="transmembrane region" description="Helical" evidence="12">
    <location>
        <begin position="290"/>
        <end position="313"/>
    </location>
</feature>
<evidence type="ECO:0000256" key="9">
    <source>
        <dbReference type="ARBA" id="ARBA00022989"/>
    </source>
</evidence>
<keyword evidence="9 12" id="KW-1133">Transmembrane helix</keyword>
<keyword evidence="8" id="KW-0067">ATP-binding</keyword>
<sequence length="596" mass="68329">MKKWMKRWFHTVSFRLFLVCFVFVLSSEAILSALSYRYIENEITSSQLNQATQLLHKEEEYIDLYFLLVQNTISQLSSSADSWRNDLTAAQAALENVYRENSVMLSDVYLIRKDLSILGGNPVSKVFNDAREDRDPLYQMAYRSANGAVKVSEPYANFFSGWTVTFTRAIVIAGEPMAFAVDLNLTALQERLQRVGEGSNDLQLGIMDKEGRVILEPTGSRLFNVVDHRLRFDDWDGRKLVEAKDDVFEERINGTVVTIMKSINPRTKWIVFALYDGTDLQKSLNRLETFFVGLLLLGFLLSGVTAGLVARMIRTPVYYLIRKINQVNHGDLNVNISSTRQDEFGKLAQTFDDMLHQIRTLIEHVNRGERKKKELEIQVLQSQINPHFLYNTLGSISNVVAFGRYHEVDNIIEALISILEYGITEFSDRVSLEQELKNVKDYIYIQMIRYDCEFDLVEEIDPDTLELPVLRMALQPIVENSIFHGYAGGRKSGAIRLSSAIREGMLVIVVEDEGIGMTTEKTKDLLIEDPVERNWDKRKRIGLYNIHQRIRLNYGEPYGLSVWSEPGRGTSVTLTFPDEAEKQLAKQEVLDRRVES</sequence>
<dbReference type="STRING" id="1469647.BC351_07200"/>
<dbReference type="AlphaFoldDB" id="A0A1V4HBX0"/>
<dbReference type="Pfam" id="PF06580">
    <property type="entry name" value="His_kinase"/>
    <property type="match status" value="1"/>
</dbReference>
<evidence type="ECO:0000256" key="11">
    <source>
        <dbReference type="ARBA" id="ARBA00023136"/>
    </source>
</evidence>